<dbReference type="AlphaFoldDB" id="A0A1L8QRM6"/>
<dbReference type="SUPFAM" id="SSF51430">
    <property type="entry name" value="NAD(P)-linked oxidoreductase"/>
    <property type="match status" value="1"/>
</dbReference>
<dbReference type="PROSITE" id="PS00063">
    <property type="entry name" value="ALDOKETO_REDUCTASE_3"/>
    <property type="match status" value="1"/>
</dbReference>
<proteinExistence type="inferred from homology"/>
<dbReference type="FunFam" id="3.20.20.100:FF:000002">
    <property type="entry name" value="2,5-diketo-D-gluconic acid reductase A"/>
    <property type="match status" value="1"/>
</dbReference>
<feature type="site" description="Lowers pKa of active site Tyr" evidence="6">
    <location>
        <position position="87"/>
    </location>
</feature>
<feature type="domain" description="NADP-dependent oxidoreductase" evidence="7">
    <location>
        <begin position="20"/>
        <end position="271"/>
    </location>
</feature>
<accession>A0A1L8QRM6</accession>
<evidence type="ECO:0000256" key="5">
    <source>
        <dbReference type="PIRSR" id="PIRSR000097-2"/>
    </source>
</evidence>
<comment type="similarity">
    <text evidence="1">Belongs to the aldo/keto reductase family.</text>
</comment>
<feature type="active site" description="Proton donor" evidence="4">
    <location>
        <position position="62"/>
    </location>
</feature>
<reference evidence="8 9" key="1">
    <citation type="submission" date="2014-12" db="EMBL/GenBank/DDBJ databases">
        <title>Draft genome sequences of 29 type strains of Enterococci.</title>
        <authorList>
            <person name="Zhong Z."/>
            <person name="Sun Z."/>
            <person name="Liu W."/>
            <person name="Zhang W."/>
            <person name="Zhang H."/>
        </authorList>
    </citation>
    <scope>NUCLEOTIDE SEQUENCE [LARGE SCALE GENOMIC DNA]</scope>
    <source>
        <strain evidence="8 9">DSM 17690</strain>
    </source>
</reference>
<dbReference type="InterPro" id="IPR020471">
    <property type="entry name" value="AKR"/>
</dbReference>
<dbReference type="CDD" id="cd19071">
    <property type="entry name" value="AKR_AKR1-5-like"/>
    <property type="match status" value="1"/>
</dbReference>
<comment type="caution">
    <text evidence="8">The sequence shown here is derived from an EMBL/GenBank/DDBJ whole genome shotgun (WGS) entry which is preliminary data.</text>
</comment>
<evidence type="ECO:0000256" key="3">
    <source>
        <dbReference type="ARBA" id="ARBA00023002"/>
    </source>
</evidence>
<dbReference type="PRINTS" id="PR00069">
    <property type="entry name" value="ALDKETRDTASE"/>
</dbReference>
<dbReference type="PROSITE" id="PS00798">
    <property type="entry name" value="ALDOKETO_REDUCTASE_1"/>
    <property type="match status" value="1"/>
</dbReference>
<dbReference type="PIRSF" id="PIRSF000097">
    <property type="entry name" value="AKR"/>
    <property type="match status" value="1"/>
</dbReference>
<evidence type="ECO:0000313" key="8">
    <source>
        <dbReference type="EMBL" id="OJG10129.1"/>
    </source>
</evidence>
<sequence>MEEEYMRELTLNTGINIPIIGSGTNTFGKVDHQYMGEINGDTTEILSAIEVGYRHFDTAIAYRNEAVVGKAIKESGLPREAFFITSKIPGKPEYTNSERSVMEAVEFSLANLGTEYLDLYLIHHPWENLEEMVIVWHVLERYVDQGKIKAIGVSNFDKKQLAYLLAGARIKPAVNQIESHPGKWNHEIIDFSLQNDVFPEAWGPLTRVSPEAKEQLSQIGQAYGKSWAQVILRYQIEKEVIVIPKSHHLTRQKENLAIFDFSLTEQERNMIGQL</sequence>
<dbReference type="STRING" id="328396.RU93_GL000379"/>
<evidence type="ECO:0000259" key="7">
    <source>
        <dbReference type="Pfam" id="PF00248"/>
    </source>
</evidence>
<evidence type="ECO:0000256" key="1">
    <source>
        <dbReference type="ARBA" id="ARBA00007905"/>
    </source>
</evidence>
<protein>
    <recommendedName>
        <fullName evidence="7">NADP-dependent oxidoreductase domain-containing protein</fullName>
    </recommendedName>
</protein>
<name>A0A1L8QRM6_9ENTE</name>
<dbReference type="GO" id="GO:0016616">
    <property type="term" value="F:oxidoreductase activity, acting on the CH-OH group of donors, NAD or NADP as acceptor"/>
    <property type="evidence" value="ECO:0007669"/>
    <property type="project" value="UniProtKB-ARBA"/>
</dbReference>
<dbReference type="EMBL" id="JXKD01000010">
    <property type="protein sequence ID" value="OJG10129.1"/>
    <property type="molecule type" value="Genomic_DNA"/>
</dbReference>
<keyword evidence="9" id="KW-1185">Reference proteome</keyword>
<keyword evidence="2" id="KW-0521">NADP</keyword>
<dbReference type="InterPro" id="IPR023210">
    <property type="entry name" value="NADP_OxRdtase_dom"/>
</dbReference>
<evidence type="ECO:0000313" key="9">
    <source>
        <dbReference type="Proteomes" id="UP000182149"/>
    </source>
</evidence>
<dbReference type="PROSITE" id="PS00062">
    <property type="entry name" value="ALDOKETO_REDUCTASE_2"/>
    <property type="match status" value="1"/>
</dbReference>
<dbReference type="InterPro" id="IPR036812">
    <property type="entry name" value="NAD(P)_OxRdtase_dom_sf"/>
</dbReference>
<gene>
    <name evidence="8" type="ORF">RU93_GL000379</name>
</gene>
<evidence type="ECO:0000256" key="4">
    <source>
        <dbReference type="PIRSR" id="PIRSR000097-1"/>
    </source>
</evidence>
<dbReference type="Proteomes" id="UP000182149">
    <property type="component" value="Unassembled WGS sequence"/>
</dbReference>
<feature type="binding site" evidence="5">
    <location>
        <position position="123"/>
    </location>
    <ligand>
        <name>substrate</name>
    </ligand>
</feature>
<dbReference type="PANTHER" id="PTHR43827">
    <property type="entry name" value="2,5-DIKETO-D-GLUCONIC ACID REDUCTASE"/>
    <property type="match status" value="1"/>
</dbReference>
<organism evidence="8 9">
    <name type="scientific">Enterococcus aquimarinus</name>
    <dbReference type="NCBI Taxonomy" id="328396"/>
    <lineage>
        <taxon>Bacteria</taxon>
        <taxon>Bacillati</taxon>
        <taxon>Bacillota</taxon>
        <taxon>Bacilli</taxon>
        <taxon>Lactobacillales</taxon>
        <taxon>Enterococcaceae</taxon>
        <taxon>Enterococcus</taxon>
    </lineage>
</organism>
<keyword evidence="3" id="KW-0560">Oxidoreductase</keyword>
<evidence type="ECO:0000256" key="6">
    <source>
        <dbReference type="PIRSR" id="PIRSR000097-3"/>
    </source>
</evidence>
<dbReference type="PANTHER" id="PTHR43827:SF3">
    <property type="entry name" value="NADP-DEPENDENT OXIDOREDUCTASE DOMAIN-CONTAINING PROTEIN"/>
    <property type="match status" value="1"/>
</dbReference>
<dbReference type="InterPro" id="IPR018170">
    <property type="entry name" value="Aldo/ket_reductase_CS"/>
</dbReference>
<dbReference type="Pfam" id="PF00248">
    <property type="entry name" value="Aldo_ket_red"/>
    <property type="match status" value="1"/>
</dbReference>
<evidence type="ECO:0000256" key="2">
    <source>
        <dbReference type="ARBA" id="ARBA00022857"/>
    </source>
</evidence>
<dbReference type="Gene3D" id="3.20.20.100">
    <property type="entry name" value="NADP-dependent oxidoreductase domain"/>
    <property type="match status" value="1"/>
</dbReference>